<dbReference type="GeneID" id="40313131"/>
<keyword evidence="4" id="KW-1185">Reference proteome</keyword>
<sequence length="466" mass="48946">MAEGPFCRRLVRRRKMNKTAPRRRQRPAAAGPLTARFFVFLAALSVEALSFVSAASHTDEAETALQCTAERDLLLVFDADDTAKTFKCPATWKLEPVQETLACQDDDCDVVLDDIVTGATLKELDNAYTLTLPEDSNRQQTTWYYLCKDPNSSANDNGSLSPEESPGGHQGVAGPAGPNEAPDGDSGAAGPSLGNGEGASAGIGATENHGSISASTPGINTPNAAGPRTRQGAQVDRGQTTDRGSLVPPAAGSAPSYGFGALGGAQTVADEKEEFGAPFGGRRIRVGLASSGDIQEPPPAQTEKECRVTVQVVPSGMITCHKGETKTATVSSPNIPVTIRCAKGLKLDPAVKSEVYDDSDGRCASQVPLTSLVRGNLSTTTMSEVAGSIFDEYVFSVSRLPEQATMLCYKCVEHASVVKARDEASQASRECRVKITVSAEPSAASFWATPLSSLAVAGFLVTMRLN</sequence>
<dbReference type="VEuPathDB" id="ToxoDB:BESB_082050"/>
<protein>
    <recommendedName>
        <fullName evidence="2">SRS domain-containing protein</fullName>
    </recommendedName>
</protein>
<comment type="caution">
    <text evidence="3">The sequence shown here is derived from an EMBL/GenBank/DDBJ whole genome shotgun (WGS) entry which is preliminary data.</text>
</comment>
<dbReference type="SUPFAM" id="SSF74877">
    <property type="entry name" value="Major surface antigen p30, SAG1"/>
    <property type="match status" value="1"/>
</dbReference>
<dbReference type="Pfam" id="PF04092">
    <property type="entry name" value="SAG"/>
    <property type="match status" value="1"/>
</dbReference>
<dbReference type="KEGG" id="bbes:BESB_082050"/>
<evidence type="ECO:0000313" key="3">
    <source>
        <dbReference type="EMBL" id="PFH33006.1"/>
    </source>
</evidence>
<evidence type="ECO:0000259" key="2">
    <source>
        <dbReference type="Pfam" id="PF04092"/>
    </source>
</evidence>
<feature type="compositionally biased region" description="Polar residues" evidence="1">
    <location>
        <begin position="208"/>
        <end position="223"/>
    </location>
</feature>
<feature type="region of interest" description="Disordered" evidence="1">
    <location>
        <begin position="152"/>
        <end position="254"/>
    </location>
</feature>
<dbReference type="RefSeq" id="XP_029217015.1">
    <property type="nucleotide sequence ID" value="XM_029366555.1"/>
</dbReference>
<dbReference type="Gene3D" id="2.60.40.1320">
    <property type="entry name" value="SRS domain"/>
    <property type="match status" value="2"/>
</dbReference>
<evidence type="ECO:0000313" key="4">
    <source>
        <dbReference type="Proteomes" id="UP000224006"/>
    </source>
</evidence>
<name>A0A2A9MAP5_BESBE</name>
<evidence type="ECO:0000256" key="1">
    <source>
        <dbReference type="SAM" id="MobiDB-lite"/>
    </source>
</evidence>
<dbReference type="EMBL" id="NWUJ01000009">
    <property type="protein sequence ID" value="PFH33006.1"/>
    <property type="molecule type" value="Genomic_DNA"/>
</dbReference>
<dbReference type="InterPro" id="IPR007226">
    <property type="entry name" value="SRS_dom"/>
</dbReference>
<accession>A0A2A9MAP5</accession>
<dbReference type="Proteomes" id="UP000224006">
    <property type="component" value="Chromosome VIII"/>
</dbReference>
<dbReference type="GO" id="GO:0016020">
    <property type="term" value="C:membrane"/>
    <property type="evidence" value="ECO:0007669"/>
    <property type="project" value="InterPro"/>
</dbReference>
<feature type="compositionally biased region" description="Polar residues" evidence="1">
    <location>
        <begin position="152"/>
        <end position="162"/>
    </location>
</feature>
<dbReference type="AlphaFoldDB" id="A0A2A9MAP5"/>
<dbReference type="InterPro" id="IPR036755">
    <property type="entry name" value="SRS_dom_sf"/>
</dbReference>
<organism evidence="3 4">
    <name type="scientific">Besnoitia besnoiti</name>
    <name type="common">Apicomplexan protozoan</name>
    <dbReference type="NCBI Taxonomy" id="94643"/>
    <lineage>
        <taxon>Eukaryota</taxon>
        <taxon>Sar</taxon>
        <taxon>Alveolata</taxon>
        <taxon>Apicomplexa</taxon>
        <taxon>Conoidasida</taxon>
        <taxon>Coccidia</taxon>
        <taxon>Eucoccidiorida</taxon>
        <taxon>Eimeriorina</taxon>
        <taxon>Sarcocystidae</taxon>
        <taxon>Besnoitia</taxon>
    </lineage>
</organism>
<dbReference type="OrthoDB" id="331015at2759"/>
<reference evidence="3 4" key="1">
    <citation type="submission" date="2017-09" db="EMBL/GenBank/DDBJ databases">
        <title>Genome sequencing of Besnoitia besnoiti strain Bb-Ger1.</title>
        <authorList>
            <person name="Schares G."/>
            <person name="Venepally P."/>
            <person name="Lorenzi H.A."/>
        </authorList>
    </citation>
    <scope>NUCLEOTIDE SEQUENCE [LARGE SCALE GENOMIC DNA]</scope>
    <source>
        <strain evidence="3 4">Bb-Ger1</strain>
    </source>
</reference>
<proteinExistence type="predicted"/>
<feature type="domain" description="SRS" evidence="2">
    <location>
        <begin position="318"/>
        <end position="437"/>
    </location>
</feature>
<gene>
    <name evidence="3" type="ORF">BESB_082050</name>
</gene>